<keyword evidence="2" id="KW-0812">Transmembrane</keyword>
<gene>
    <name evidence="3" type="ORF">GcC1_207020</name>
</gene>
<evidence type="ECO:0000313" key="4">
    <source>
        <dbReference type="Proteomes" id="UP000285405"/>
    </source>
</evidence>
<sequence>MDSTDSLIYRRQLSTDHLLRRSGSTGSNCGPNPCEKPTSSSTFTLPIILGIAVPLVGAAILFLILQRRHVRKIREEDADDRHASLDFGLGDTSNLQSSKKTSIQSMKDEKPGLSHRQVSLNMSMNNPYLVSLDSKNSKDSLDSLSLSLQKEDPYRPVSKFLASDPASNKPQKRPSSPVNNSPNGSHTSLKDTRDSSNAPINSRNKLTNTAIFPPRYNSLHYQQANTNDQGLPTQNGFPTELPQAHILPETTISTNGWASGRPLNQQLQHQPFTGHENNNSFGANQNFRTNDDQNINQNHAYDSAAYYEGERTQYMNNPPELRNQAQSQFYTAKNFTYESMKGDPSSGQYPSNAEYMYESQYPTVDQVRGVDLSYDISRSNNRLSVMQARPLPPNEITDSDDPEIRANRIRSFYKEYFDDSSSMPNGTYEKRNHLNHDEESVYYDPDSNQFVLPYPQPVTRRAITPPPANNSMRPTRPRNGSMGTMNYVENRSRYHTSEAQPHSSTNESHQVKLRKPTLPVLDFNQIPTPGNIGNDVPNMISRGHVPPMVYRGENGLSSERKRIPNANALSHEPCPIPSPHLLEKEGTYSSLGFAPPKKFRETENNSDAGSIRSNHSAKVGVKNGMTRNVSNRIDHLPEDVVFTKDCLNSSLKPQWDMSR</sequence>
<accession>A0A420HBY9</accession>
<reference evidence="3 4" key="1">
    <citation type="journal article" date="2018" name="BMC Genomics">
        <title>Comparative genome analyses reveal sequence features reflecting distinct modes of host-adaptation between dicot and monocot powdery mildew.</title>
        <authorList>
            <person name="Wu Y."/>
            <person name="Ma X."/>
            <person name="Pan Z."/>
            <person name="Kale S.D."/>
            <person name="Song Y."/>
            <person name="King H."/>
            <person name="Zhang Q."/>
            <person name="Presley C."/>
            <person name="Deng X."/>
            <person name="Wei C.I."/>
            <person name="Xiao S."/>
        </authorList>
    </citation>
    <scope>NUCLEOTIDE SEQUENCE [LARGE SCALE GENOMIC DNA]</scope>
    <source>
        <strain evidence="3">UCSC1</strain>
    </source>
</reference>
<feature type="region of interest" description="Disordered" evidence="1">
    <location>
        <begin position="494"/>
        <end position="513"/>
    </location>
</feature>
<dbReference type="Proteomes" id="UP000285405">
    <property type="component" value="Unassembled WGS sequence"/>
</dbReference>
<feature type="region of interest" description="Disordered" evidence="1">
    <location>
        <begin position="83"/>
        <end position="114"/>
    </location>
</feature>
<protein>
    <submittedName>
        <fullName evidence="3">Uncharacterized protein</fullName>
    </submittedName>
</protein>
<comment type="caution">
    <text evidence="3">The sequence shown here is derived from an EMBL/GenBank/DDBJ whole genome shotgun (WGS) entry which is preliminary data.</text>
</comment>
<feature type="compositionally biased region" description="Low complexity" evidence="1">
    <location>
        <begin position="174"/>
        <end position="183"/>
    </location>
</feature>
<dbReference type="PANTHER" id="PTHR42088">
    <property type="entry name" value="YALI0F10131P"/>
    <property type="match status" value="1"/>
</dbReference>
<feature type="compositionally biased region" description="Polar residues" evidence="1">
    <location>
        <begin position="91"/>
        <end position="105"/>
    </location>
</feature>
<feature type="compositionally biased region" description="Polar residues" evidence="1">
    <location>
        <begin position="195"/>
        <end position="209"/>
    </location>
</feature>
<feature type="region of interest" description="Disordered" evidence="1">
    <location>
        <begin position="460"/>
        <end position="482"/>
    </location>
</feature>
<organism evidence="3 4">
    <name type="scientific">Golovinomyces cichoracearum</name>
    <dbReference type="NCBI Taxonomy" id="62708"/>
    <lineage>
        <taxon>Eukaryota</taxon>
        <taxon>Fungi</taxon>
        <taxon>Dikarya</taxon>
        <taxon>Ascomycota</taxon>
        <taxon>Pezizomycotina</taxon>
        <taxon>Leotiomycetes</taxon>
        <taxon>Erysiphales</taxon>
        <taxon>Erysiphaceae</taxon>
        <taxon>Golovinomyces</taxon>
    </lineage>
</organism>
<feature type="region of interest" description="Disordered" evidence="1">
    <location>
        <begin position="158"/>
        <end position="209"/>
    </location>
</feature>
<keyword evidence="2" id="KW-1133">Transmembrane helix</keyword>
<dbReference type="OrthoDB" id="5417135at2759"/>
<dbReference type="PANTHER" id="PTHR42088:SF1">
    <property type="entry name" value="YALI0F10131P"/>
    <property type="match status" value="1"/>
</dbReference>
<evidence type="ECO:0000256" key="2">
    <source>
        <dbReference type="SAM" id="Phobius"/>
    </source>
</evidence>
<name>A0A420HBY9_9PEZI</name>
<dbReference type="AlphaFoldDB" id="A0A420HBY9"/>
<evidence type="ECO:0000256" key="1">
    <source>
        <dbReference type="SAM" id="MobiDB-lite"/>
    </source>
</evidence>
<dbReference type="EMBL" id="MCBR01020774">
    <property type="protein sequence ID" value="RKF54947.1"/>
    <property type="molecule type" value="Genomic_DNA"/>
</dbReference>
<evidence type="ECO:0000313" key="3">
    <source>
        <dbReference type="EMBL" id="RKF54947.1"/>
    </source>
</evidence>
<feature type="transmembrane region" description="Helical" evidence="2">
    <location>
        <begin position="43"/>
        <end position="65"/>
    </location>
</feature>
<proteinExistence type="predicted"/>
<keyword evidence="2" id="KW-0472">Membrane</keyword>
<feature type="compositionally biased region" description="Polar residues" evidence="1">
    <location>
        <begin position="497"/>
        <end position="508"/>
    </location>
</feature>
<feature type="region of interest" description="Disordered" evidence="1">
    <location>
        <begin position="272"/>
        <end position="291"/>
    </location>
</feature>